<proteinExistence type="predicted"/>
<dbReference type="Proteomes" id="UP000000851">
    <property type="component" value="Chromosome"/>
</dbReference>
<dbReference type="STRING" id="479433.Caci_4076"/>
<keyword evidence="2" id="KW-1185">Reference proteome</keyword>
<name>C7QG96_CATAD</name>
<dbReference type="AlphaFoldDB" id="C7QG96"/>
<dbReference type="KEGG" id="cai:Caci_4076"/>
<accession>C7QG96</accession>
<dbReference type="InParanoid" id="C7QG96"/>
<sequence length="141" mass="14851">MAETVIPACDECGAEPGQKCGPMCTAPFGPGGPYEYMSPDDEHPAVTAAITALHAHGVSARVVSPDGRGYLLEIVPGTDGSHIWIGAPEFLPDLRWPEESATGWVANHNTDDDFIDAPYYAWDNPDPAPMAAAVAAYIAAL</sequence>
<dbReference type="EMBL" id="CP001700">
    <property type="protein sequence ID" value="ACU72941.1"/>
    <property type="molecule type" value="Genomic_DNA"/>
</dbReference>
<evidence type="ECO:0000313" key="1">
    <source>
        <dbReference type="EMBL" id="ACU72941.1"/>
    </source>
</evidence>
<dbReference type="RefSeq" id="WP_015792670.1">
    <property type="nucleotide sequence ID" value="NC_013131.1"/>
</dbReference>
<gene>
    <name evidence="1" type="ordered locus">Caci_4076</name>
</gene>
<evidence type="ECO:0000313" key="2">
    <source>
        <dbReference type="Proteomes" id="UP000000851"/>
    </source>
</evidence>
<protein>
    <submittedName>
        <fullName evidence="1">Uncharacterized protein</fullName>
    </submittedName>
</protein>
<reference evidence="1 2" key="1">
    <citation type="journal article" date="2009" name="Stand. Genomic Sci.">
        <title>Complete genome sequence of Catenulispora acidiphila type strain (ID 139908).</title>
        <authorList>
            <person name="Copeland A."/>
            <person name="Lapidus A."/>
            <person name="Glavina Del Rio T."/>
            <person name="Nolan M."/>
            <person name="Lucas S."/>
            <person name="Chen F."/>
            <person name="Tice H."/>
            <person name="Cheng J.F."/>
            <person name="Bruce D."/>
            <person name="Goodwin L."/>
            <person name="Pitluck S."/>
            <person name="Mikhailova N."/>
            <person name="Pati A."/>
            <person name="Ivanova N."/>
            <person name="Mavromatis K."/>
            <person name="Chen A."/>
            <person name="Palaniappan K."/>
            <person name="Chain P."/>
            <person name="Land M."/>
            <person name="Hauser L."/>
            <person name="Chang Y.J."/>
            <person name="Jeffries C.D."/>
            <person name="Chertkov O."/>
            <person name="Brettin T."/>
            <person name="Detter J.C."/>
            <person name="Han C."/>
            <person name="Ali Z."/>
            <person name="Tindall B.J."/>
            <person name="Goker M."/>
            <person name="Bristow J."/>
            <person name="Eisen J.A."/>
            <person name="Markowitz V."/>
            <person name="Hugenholtz P."/>
            <person name="Kyrpides N.C."/>
            <person name="Klenk H.P."/>
        </authorList>
    </citation>
    <scope>NUCLEOTIDE SEQUENCE [LARGE SCALE GENOMIC DNA]</scope>
    <source>
        <strain evidence="2">DSM 44928 / JCM 14897 / NBRC 102108 / NRRL B-24433 / ID139908</strain>
    </source>
</reference>
<dbReference type="HOGENOM" id="CLU_1821902_0_0_11"/>
<organism evidence="1 2">
    <name type="scientific">Catenulispora acidiphila (strain DSM 44928 / JCM 14897 / NBRC 102108 / NRRL B-24433 / ID139908)</name>
    <dbReference type="NCBI Taxonomy" id="479433"/>
    <lineage>
        <taxon>Bacteria</taxon>
        <taxon>Bacillati</taxon>
        <taxon>Actinomycetota</taxon>
        <taxon>Actinomycetes</taxon>
        <taxon>Catenulisporales</taxon>
        <taxon>Catenulisporaceae</taxon>
        <taxon>Catenulispora</taxon>
    </lineage>
</organism>